<dbReference type="RefSeq" id="WP_076535299.1">
    <property type="nucleotide sequence ID" value="NZ_FOAC01000004.1"/>
</dbReference>
<dbReference type="InterPro" id="IPR001123">
    <property type="entry name" value="LeuE-type"/>
</dbReference>
<keyword evidence="2" id="KW-1003">Cell membrane</keyword>
<sequence length="210" mass="21838">MSEYVAYLPGFIAAYSILAVAAASPGPAVAMLLGVAQTEGRRDALVAALGIAAGSATINVATLLGVGLILSQAAWAMGALRLIGAGYLLWLAFGAFRKAVHPPRVNAREVRRRSLPRRFLSGYLLQVTNPKAVIFWLAIASVGAAQGGGLAVASAFVIGVFVISLLAHVAWALLLSSAPIRRGYAAGRRWIEAGLGAFFVIAAWKLASAR</sequence>
<feature type="transmembrane region" description="Helical" evidence="6">
    <location>
        <begin position="151"/>
        <end position="178"/>
    </location>
</feature>
<evidence type="ECO:0000313" key="7">
    <source>
        <dbReference type="EMBL" id="SIS25126.1"/>
    </source>
</evidence>
<comment type="subcellular location">
    <subcellularLocation>
        <location evidence="1">Cell membrane</location>
        <topology evidence="1">Multi-pass membrane protein</topology>
    </subcellularLocation>
</comment>
<dbReference type="EMBL" id="FTNV01000004">
    <property type="protein sequence ID" value="SIS25126.1"/>
    <property type="molecule type" value="Genomic_DNA"/>
</dbReference>
<organism evidence="7 8">
    <name type="scientific">Roseovarius nanhaiticus</name>
    <dbReference type="NCBI Taxonomy" id="573024"/>
    <lineage>
        <taxon>Bacteria</taxon>
        <taxon>Pseudomonadati</taxon>
        <taxon>Pseudomonadota</taxon>
        <taxon>Alphaproteobacteria</taxon>
        <taxon>Rhodobacterales</taxon>
        <taxon>Roseobacteraceae</taxon>
        <taxon>Roseovarius</taxon>
    </lineage>
</organism>
<name>A0A1N7HJS9_9RHOB</name>
<evidence type="ECO:0000256" key="5">
    <source>
        <dbReference type="ARBA" id="ARBA00023136"/>
    </source>
</evidence>
<dbReference type="PANTHER" id="PTHR30086:SF17">
    <property type="entry name" value="LYSE FAMILY TRANSLOCATOR"/>
    <property type="match status" value="1"/>
</dbReference>
<protein>
    <submittedName>
        <fullName evidence="7">Threonine/homoserine/homoserine lactone efflux protein</fullName>
    </submittedName>
</protein>
<gene>
    <name evidence="7" type="ORF">SAMN05421666_3182</name>
</gene>
<dbReference type="PANTHER" id="PTHR30086">
    <property type="entry name" value="ARGININE EXPORTER PROTEIN ARGO"/>
    <property type="match status" value="1"/>
</dbReference>
<keyword evidence="5 6" id="KW-0472">Membrane</keyword>
<accession>A0A1N7HJS9</accession>
<dbReference type="Pfam" id="PF01810">
    <property type="entry name" value="LysE"/>
    <property type="match status" value="1"/>
</dbReference>
<keyword evidence="3 6" id="KW-0812">Transmembrane</keyword>
<feature type="transmembrane region" description="Helical" evidence="6">
    <location>
        <begin position="45"/>
        <end position="69"/>
    </location>
</feature>
<dbReference type="OrthoDB" id="7659099at2"/>
<dbReference type="STRING" id="573024.SAMN05216208_3158"/>
<dbReference type="GO" id="GO:0005886">
    <property type="term" value="C:plasma membrane"/>
    <property type="evidence" value="ECO:0007669"/>
    <property type="project" value="UniProtKB-SubCell"/>
</dbReference>
<evidence type="ECO:0000256" key="3">
    <source>
        <dbReference type="ARBA" id="ARBA00022692"/>
    </source>
</evidence>
<evidence type="ECO:0000256" key="6">
    <source>
        <dbReference type="SAM" id="Phobius"/>
    </source>
</evidence>
<evidence type="ECO:0000313" key="8">
    <source>
        <dbReference type="Proteomes" id="UP000186019"/>
    </source>
</evidence>
<reference evidence="7 8" key="1">
    <citation type="submission" date="2017-01" db="EMBL/GenBank/DDBJ databases">
        <authorList>
            <person name="Mah S.A."/>
            <person name="Swanson W.J."/>
            <person name="Moy G.W."/>
            <person name="Vacquier V.D."/>
        </authorList>
    </citation>
    <scope>NUCLEOTIDE SEQUENCE [LARGE SCALE GENOMIC DNA]</scope>
    <source>
        <strain evidence="7 8">DSM 29590</strain>
    </source>
</reference>
<dbReference type="GO" id="GO:0015171">
    <property type="term" value="F:amino acid transmembrane transporter activity"/>
    <property type="evidence" value="ECO:0007669"/>
    <property type="project" value="TreeGrafter"/>
</dbReference>
<dbReference type="AlphaFoldDB" id="A0A1N7HJS9"/>
<keyword evidence="4 6" id="KW-1133">Transmembrane helix</keyword>
<evidence type="ECO:0000256" key="1">
    <source>
        <dbReference type="ARBA" id="ARBA00004651"/>
    </source>
</evidence>
<dbReference type="Proteomes" id="UP000186019">
    <property type="component" value="Unassembled WGS sequence"/>
</dbReference>
<feature type="transmembrane region" description="Helical" evidence="6">
    <location>
        <begin position="117"/>
        <end position="139"/>
    </location>
</feature>
<evidence type="ECO:0000256" key="2">
    <source>
        <dbReference type="ARBA" id="ARBA00022475"/>
    </source>
</evidence>
<keyword evidence="8" id="KW-1185">Reference proteome</keyword>
<feature type="transmembrane region" description="Helical" evidence="6">
    <location>
        <begin position="75"/>
        <end position="96"/>
    </location>
</feature>
<evidence type="ECO:0000256" key="4">
    <source>
        <dbReference type="ARBA" id="ARBA00022989"/>
    </source>
</evidence>
<feature type="transmembrane region" description="Helical" evidence="6">
    <location>
        <begin position="190"/>
        <end position="207"/>
    </location>
</feature>
<proteinExistence type="predicted"/>
<feature type="transmembrane region" description="Helical" evidence="6">
    <location>
        <begin position="12"/>
        <end position="33"/>
    </location>
</feature>